<comment type="subcellular location">
    <subcellularLocation>
        <location evidence="1 9">Cytoplasm</location>
    </subcellularLocation>
</comment>
<organism evidence="10 11">
    <name type="scientific">Aquisalinus flavus</name>
    <dbReference type="NCBI Taxonomy" id="1526572"/>
    <lineage>
        <taxon>Bacteria</taxon>
        <taxon>Pseudomonadati</taxon>
        <taxon>Pseudomonadota</taxon>
        <taxon>Alphaproteobacteria</taxon>
        <taxon>Parvularculales</taxon>
        <taxon>Parvularculaceae</taxon>
        <taxon>Aquisalinus</taxon>
    </lineage>
</organism>
<dbReference type="PANTHER" id="PTHR30272">
    <property type="entry name" value="3-HYDROXYACYL-[ACYL-CARRIER-PROTEIN] DEHYDRATASE"/>
    <property type="match status" value="1"/>
</dbReference>
<dbReference type="SUPFAM" id="SSF54637">
    <property type="entry name" value="Thioesterase/thiol ester dehydrase-isomerase"/>
    <property type="match status" value="1"/>
</dbReference>
<evidence type="ECO:0000256" key="4">
    <source>
        <dbReference type="ARBA" id="ARBA00022516"/>
    </source>
</evidence>
<dbReference type="Proteomes" id="UP000613582">
    <property type="component" value="Unassembled WGS sequence"/>
</dbReference>
<dbReference type="EMBL" id="BMGH01000001">
    <property type="protein sequence ID" value="GGD03948.1"/>
    <property type="molecule type" value="Genomic_DNA"/>
</dbReference>
<dbReference type="PANTHER" id="PTHR30272:SF1">
    <property type="entry name" value="3-HYDROXYACYL-[ACYL-CARRIER-PROTEIN] DEHYDRATASE"/>
    <property type="match status" value="1"/>
</dbReference>
<evidence type="ECO:0000256" key="3">
    <source>
        <dbReference type="ARBA" id="ARBA00022490"/>
    </source>
</evidence>
<reference evidence="10" key="2">
    <citation type="submission" date="2020-09" db="EMBL/GenBank/DDBJ databases">
        <authorList>
            <person name="Sun Q."/>
            <person name="Zhou Y."/>
        </authorList>
    </citation>
    <scope>NUCLEOTIDE SEQUENCE</scope>
    <source>
        <strain evidence="10">CGMCC 1.12921</strain>
    </source>
</reference>
<evidence type="ECO:0000256" key="2">
    <source>
        <dbReference type="ARBA" id="ARBA00009174"/>
    </source>
</evidence>
<dbReference type="InterPro" id="IPR010084">
    <property type="entry name" value="FabZ"/>
</dbReference>
<dbReference type="FunFam" id="3.10.129.10:FF:000001">
    <property type="entry name" value="3-hydroxyacyl-[acyl-carrier-protein] dehydratase FabZ"/>
    <property type="match status" value="1"/>
</dbReference>
<dbReference type="InterPro" id="IPR013114">
    <property type="entry name" value="FabA_FabZ"/>
</dbReference>
<gene>
    <name evidence="9 10" type="primary">fabZ</name>
    <name evidence="10" type="ORF">GCM10011342_11210</name>
</gene>
<evidence type="ECO:0000256" key="1">
    <source>
        <dbReference type="ARBA" id="ARBA00004496"/>
    </source>
</evidence>
<dbReference type="Pfam" id="PF07977">
    <property type="entry name" value="FabA"/>
    <property type="match status" value="1"/>
</dbReference>
<reference evidence="10" key="1">
    <citation type="journal article" date="2014" name="Int. J. Syst. Evol. Microbiol.">
        <title>Complete genome sequence of Corynebacterium casei LMG S-19264T (=DSM 44701T), isolated from a smear-ripened cheese.</title>
        <authorList>
            <consortium name="US DOE Joint Genome Institute (JGI-PGF)"/>
            <person name="Walter F."/>
            <person name="Albersmeier A."/>
            <person name="Kalinowski J."/>
            <person name="Ruckert C."/>
        </authorList>
    </citation>
    <scope>NUCLEOTIDE SEQUENCE</scope>
    <source>
        <strain evidence="10">CGMCC 1.12921</strain>
    </source>
</reference>
<evidence type="ECO:0000313" key="11">
    <source>
        <dbReference type="Proteomes" id="UP000613582"/>
    </source>
</evidence>
<keyword evidence="7 9" id="KW-0456">Lyase</keyword>
<dbReference type="HAMAP" id="MF_00406">
    <property type="entry name" value="FabZ"/>
    <property type="match status" value="1"/>
</dbReference>
<dbReference type="AlphaFoldDB" id="A0A8J2Y3F5"/>
<comment type="caution">
    <text evidence="10">The sequence shown here is derived from an EMBL/GenBank/DDBJ whole genome shotgun (WGS) entry which is preliminary data.</text>
</comment>
<feature type="active site" evidence="9">
    <location>
        <position position="59"/>
    </location>
</feature>
<dbReference type="RefSeq" id="WP_188160286.1">
    <property type="nucleotide sequence ID" value="NZ_BMGH01000001.1"/>
</dbReference>
<dbReference type="GO" id="GO:0016020">
    <property type="term" value="C:membrane"/>
    <property type="evidence" value="ECO:0007669"/>
    <property type="project" value="GOC"/>
</dbReference>
<dbReference type="EC" id="4.2.1.59" evidence="9"/>
<keyword evidence="6 9" id="KW-0443">Lipid metabolism</keyword>
<evidence type="ECO:0000256" key="7">
    <source>
        <dbReference type="ARBA" id="ARBA00023239"/>
    </source>
</evidence>
<comment type="similarity">
    <text evidence="2 9">Belongs to the thioester dehydratase family. FabZ subfamily.</text>
</comment>
<dbReference type="Gene3D" id="3.10.129.10">
    <property type="entry name" value="Hotdog Thioesterase"/>
    <property type="match status" value="1"/>
</dbReference>
<dbReference type="GO" id="GO:0006633">
    <property type="term" value="P:fatty acid biosynthetic process"/>
    <property type="evidence" value="ECO:0007669"/>
    <property type="project" value="UniProtKB-UniRule"/>
</dbReference>
<accession>A0A8J2Y3F5</accession>
<evidence type="ECO:0000256" key="8">
    <source>
        <dbReference type="ARBA" id="ARBA00025049"/>
    </source>
</evidence>
<evidence type="ECO:0000313" key="10">
    <source>
        <dbReference type="EMBL" id="GGD03948.1"/>
    </source>
</evidence>
<keyword evidence="3 9" id="KW-0963">Cytoplasm</keyword>
<dbReference type="InterPro" id="IPR029069">
    <property type="entry name" value="HotDog_dom_sf"/>
</dbReference>
<dbReference type="GO" id="GO:0009245">
    <property type="term" value="P:lipid A biosynthetic process"/>
    <property type="evidence" value="ECO:0007669"/>
    <property type="project" value="UniProtKB-UniRule"/>
</dbReference>
<evidence type="ECO:0000256" key="9">
    <source>
        <dbReference type="HAMAP-Rule" id="MF_00406"/>
    </source>
</evidence>
<proteinExistence type="inferred from homology"/>
<evidence type="ECO:0000256" key="5">
    <source>
        <dbReference type="ARBA" id="ARBA00022556"/>
    </source>
</evidence>
<keyword evidence="4 9" id="KW-0444">Lipid biosynthesis</keyword>
<sequence length="156" mass="17473">MSDTDIQDYLEPLQVADIMRILPHRYPMLMVDRIINITRDNGGTGIKNVTINEPFFEGHFPAKPVMPGVLIIEAMAQTAAAYTAHVENLDTSERIVLFMGVEKAKFRRPVVPGDQLHIHVRVAHKRPPVWKFEGRVEVDGKVVCEASFAAMLTAPV</sequence>
<comment type="catalytic activity">
    <reaction evidence="9">
        <text>a (3R)-hydroxyacyl-[ACP] = a (2E)-enoyl-[ACP] + H2O</text>
        <dbReference type="Rhea" id="RHEA:13097"/>
        <dbReference type="Rhea" id="RHEA-COMP:9925"/>
        <dbReference type="Rhea" id="RHEA-COMP:9945"/>
        <dbReference type="ChEBI" id="CHEBI:15377"/>
        <dbReference type="ChEBI" id="CHEBI:78784"/>
        <dbReference type="ChEBI" id="CHEBI:78827"/>
        <dbReference type="EC" id="4.2.1.59"/>
    </reaction>
</comment>
<dbReference type="NCBIfam" id="TIGR01750">
    <property type="entry name" value="fabZ"/>
    <property type="match status" value="1"/>
</dbReference>
<comment type="function">
    <text evidence="8 9">Involved in unsaturated fatty acids biosynthesis. Catalyzes the dehydration of short chain beta-hydroxyacyl-ACPs and long chain saturated and unsaturated beta-hydroxyacyl-ACPs.</text>
</comment>
<dbReference type="CDD" id="cd01288">
    <property type="entry name" value="FabZ"/>
    <property type="match status" value="1"/>
</dbReference>
<dbReference type="NCBIfam" id="NF000582">
    <property type="entry name" value="PRK00006.1"/>
    <property type="match status" value="1"/>
</dbReference>
<protein>
    <recommendedName>
        <fullName evidence="9">3-hydroxyacyl-[acyl-carrier-protein] dehydratase FabZ</fullName>
        <ecNumber evidence="9">4.2.1.59</ecNumber>
    </recommendedName>
    <alternativeName>
        <fullName evidence="9">(3R)-hydroxymyristoyl-[acyl-carrier-protein] dehydratase</fullName>
        <shortName evidence="9">(3R)-hydroxymyristoyl-ACP dehydrase</shortName>
    </alternativeName>
    <alternativeName>
        <fullName evidence="9">Beta-hydroxyacyl-ACP dehydratase</fullName>
    </alternativeName>
</protein>
<name>A0A8J2Y3F5_9PROT</name>
<evidence type="ECO:0000256" key="6">
    <source>
        <dbReference type="ARBA" id="ARBA00023098"/>
    </source>
</evidence>
<dbReference type="GO" id="GO:0019171">
    <property type="term" value="F:(3R)-hydroxyacyl-[acyl-carrier-protein] dehydratase activity"/>
    <property type="evidence" value="ECO:0007669"/>
    <property type="project" value="UniProtKB-EC"/>
</dbReference>
<keyword evidence="5 9" id="KW-0441">Lipid A biosynthesis</keyword>
<keyword evidence="11" id="KW-1185">Reference proteome</keyword>
<dbReference type="GO" id="GO:0005737">
    <property type="term" value="C:cytoplasm"/>
    <property type="evidence" value="ECO:0007669"/>
    <property type="project" value="UniProtKB-SubCell"/>
</dbReference>